<gene>
    <name evidence="2" type="ORF">D9756_008961</name>
</gene>
<dbReference type="OrthoDB" id="10371467at2759"/>
<sequence>MQLKTLAYLIFFNVALVVARGATSQDIVASFSKVTMKAAVVQRELDAMHNGTSIVSLLTRINLDSLTNGIRDIKNVLEAVPGPLSPEECAEVIDTFYQMQPVITANLKALVDKKYVIDNLGFGRVTAIVGLTLIDLKRINDEIQDALLAVAPDDCLHEVLPLLEQVNAVYNTSLAVYA</sequence>
<reference evidence="2 3" key="1">
    <citation type="journal article" date="2020" name="ISME J.">
        <title>Uncovering the hidden diversity of litter-decomposition mechanisms in mushroom-forming fungi.</title>
        <authorList>
            <person name="Floudas D."/>
            <person name="Bentzer J."/>
            <person name="Ahren D."/>
            <person name="Johansson T."/>
            <person name="Persson P."/>
            <person name="Tunlid A."/>
        </authorList>
    </citation>
    <scope>NUCLEOTIDE SEQUENCE [LARGE SCALE GENOMIC DNA]</scope>
    <source>
        <strain evidence="2 3">CBS 146.42</strain>
    </source>
</reference>
<name>A0A8H5CXE4_9AGAR</name>
<feature type="signal peptide" evidence="1">
    <location>
        <begin position="1"/>
        <end position="21"/>
    </location>
</feature>
<feature type="chain" id="PRO_5034723306" evidence="1">
    <location>
        <begin position="22"/>
        <end position="178"/>
    </location>
</feature>
<keyword evidence="3" id="KW-1185">Reference proteome</keyword>
<proteinExistence type="predicted"/>
<protein>
    <submittedName>
        <fullName evidence="2">Uncharacterized protein</fullName>
    </submittedName>
</protein>
<evidence type="ECO:0000313" key="2">
    <source>
        <dbReference type="EMBL" id="KAF5349665.1"/>
    </source>
</evidence>
<evidence type="ECO:0000313" key="3">
    <source>
        <dbReference type="Proteomes" id="UP000559027"/>
    </source>
</evidence>
<dbReference type="Proteomes" id="UP000559027">
    <property type="component" value="Unassembled WGS sequence"/>
</dbReference>
<organism evidence="2 3">
    <name type="scientific">Leucocoprinus leucothites</name>
    <dbReference type="NCBI Taxonomy" id="201217"/>
    <lineage>
        <taxon>Eukaryota</taxon>
        <taxon>Fungi</taxon>
        <taxon>Dikarya</taxon>
        <taxon>Basidiomycota</taxon>
        <taxon>Agaricomycotina</taxon>
        <taxon>Agaricomycetes</taxon>
        <taxon>Agaricomycetidae</taxon>
        <taxon>Agaricales</taxon>
        <taxon>Agaricineae</taxon>
        <taxon>Agaricaceae</taxon>
        <taxon>Leucocoprinus</taxon>
    </lineage>
</organism>
<dbReference type="EMBL" id="JAACJO010000016">
    <property type="protein sequence ID" value="KAF5349665.1"/>
    <property type="molecule type" value="Genomic_DNA"/>
</dbReference>
<comment type="caution">
    <text evidence="2">The sequence shown here is derived from an EMBL/GenBank/DDBJ whole genome shotgun (WGS) entry which is preliminary data.</text>
</comment>
<accession>A0A8H5CXE4</accession>
<dbReference type="AlphaFoldDB" id="A0A8H5CXE4"/>
<keyword evidence="1" id="KW-0732">Signal</keyword>
<evidence type="ECO:0000256" key="1">
    <source>
        <dbReference type="SAM" id="SignalP"/>
    </source>
</evidence>